<gene>
    <name evidence="2" type="ORF">E2R66_26970</name>
</gene>
<dbReference type="OrthoDB" id="799868at2"/>
<accession>A0A4Y8S419</accession>
<reference evidence="2 3" key="1">
    <citation type="journal article" date="2017" name="Int. J. Syst. Evol. Microbiol.">
        <title>Mucilaginibacterpsychrotolerans sp. nov., isolated from peatlands.</title>
        <authorList>
            <person name="Deng Y."/>
            <person name="Shen L."/>
            <person name="Xu B."/>
            <person name="Liu Y."/>
            <person name="Gu Z."/>
            <person name="Liu H."/>
            <person name="Zhou Y."/>
        </authorList>
    </citation>
    <scope>NUCLEOTIDE SEQUENCE [LARGE SCALE GENOMIC DNA]</scope>
    <source>
        <strain evidence="2 3">NH7-4</strain>
    </source>
</reference>
<dbReference type="RefSeq" id="WP_133236772.1">
    <property type="nucleotide sequence ID" value="NZ_SOZE01000052.1"/>
</dbReference>
<proteinExistence type="predicted"/>
<feature type="compositionally biased region" description="Basic residues" evidence="1">
    <location>
        <begin position="63"/>
        <end position="72"/>
    </location>
</feature>
<keyword evidence="3" id="KW-1185">Reference proteome</keyword>
<organism evidence="2 3">
    <name type="scientific">Mucilaginibacter psychrotolerans</name>
    <dbReference type="NCBI Taxonomy" id="1524096"/>
    <lineage>
        <taxon>Bacteria</taxon>
        <taxon>Pseudomonadati</taxon>
        <taxon>Bacteroidota</taxon>
        <taxon>Sphingobacteriia</taxon>
        <taxon>Sphingobacteriales</taxon>
        <taxon>Sphingobacteriaceae</taxon>
        <taxon>Mucilaginibacter</taxon>
    </lineage>
</organism>
<sequence length="94" mass="10706">MKKYILKPGNHQFAPGSPAVHNNDNLTDEEAEWYLQKYPHITGLFVANPQEVKPKSSEEAKSRKLKAKRKRIAPAKQSVLIGEINPQNRCNQKI</sequence>
<feature type="region of interest" description="Disordered" evidence="1">
    <location>
        <begin position="52"/>
        <end position="72"/>
    </location>
</feature>
<evidence type="ECO:0000313" key="3">
    <source>
        <dbReference type="Proteomes" id="UP000297540"/>
    </source>
</evidence>
<evidence type="ECO:0000313" key="2">
    <source>
        <dbReference type="EMBL" id="TFF32171.1"/>
    </source>
</evidence>
<dbReference type="EMBL" id="SOZE01000052">
    <property type="protein sequence ID" value="TFF32171.1"/>
    <property type="molecule type" value="Genomic_DNA"/>
</dbReference>
<evidence type="ECO:0000256" key="1">
    <source>
        <dbReference type="SAM" id="MobiDB-lite"/>
    </source>
</evidence>
<dbReference type="AlphaFoldDB" id="A0A4Y8S419"/>
<comment type="caution">
    <text evidence="2">The sequence shown here is derived from an EMBL/GenBank/DDBJ whole genome shotgun (WGS) entry which is preliminary data.</text>
</comment>
<name>A0A4Y8S419_9SPHI</name>
<dbReference type="Proteomes" id="UP000297540">
    <property type="component" value="Unassembled WGS sequence"/>
</dbReference>
<feature type="compositionally biased region" description="Basic and acidic residues" evidence="1">
    <location>
        <begin position="52"/>
        <end position="62"/>
    </location>
</feature>
<feature type="region of interest" description="Disordered" evidence="1">
    <location>
        <begin position="1"/>
        <end position="20"/>
    </location>
</feature>
<protein>
    <submittedName>
        <fullName evidence="2">Uncharacterized protein</fullName>
    </submittedName>
</protein>